<name>A0A6M2DVE4_XENCH</name>
<protein>
    <submittedName>
        <fullName evidence="1">Putative secreted protein</fullName>
    </submittedName>
</protein>
<evidence type="ECO:0000313" key="1">
    <source>
        <dbReference type="EMBL" id="NOV50305.1"/>
    </source>
</evidence>
<dbReference type="AlphaFoldDB" id="A0A6M2DVE4"/>
<reference evidence="1" key="1">
    <citation type="submission" date="2020-03" db="EMBL/GenBank/DDBJ databases">
        <title>Transcriptomic Profiling of the Digestive Tract of the Rat Flea, Xenopsylla cheopis, Following Blood Feeding and Infection with Yersinia pestis.</title>
        <authorList>
            <person name="Bland D.M."/>
            <person name="Martens C.A."/>
            <person name="Virtaneva K."/>
            <person name="Kanakabandi K."/>
            <person name="Long D."/>
            <person name="Rosenke R."/>
            <person name="Saturday G.A."/>
            <person name="Hoyt F.H."/>
            <person name="Bruno D.P."/>
            <person name="Ribeiro J.M.C."/>
            <person name="Hinnebusch J."/>
        </authorList>
    </citation>
    <scope>NUCLEOTIDE SEQUENCE</scope>
</reference>
<sequence>MLIKQKVAPATLLVLGNGISLTVANNLMRSDLNMNAVKTLDNIRCVENKDNPLSDIISLLLQRPSEVISLAREIPRSQLQQFLSMHLWYDNYTNINDINKNSLEVLLHQIAAIDYGADAESFDYTKPSIEIILNEDS</sequence>
<dbReference type="EMBL" id="GIIL01006579">
    <property type="protein sequence ID" value="NOV50305.1"/>
    <property type="molecule type" value="Transcribed_RNA"/>
</dbReference>
<organism evidence="1">
    <name type="scientific">Xenopsylla cheopis</name>
    <name type="common">Oriental rat flea</name>
    <name type="synonym">Pulex cheopis</name>
    <dbReference type="NCBI Taxonomy" id="163159"/>
    <lineage>
        <taxon>Eukaryota</taxon>
        <taxon>Metazoa</taxon>
        <taxon>Ecdysozoa</taxon>
        <taxon>Arthropoda</taxon>
        <taxon>Hexapoda</taxon>
        <taxon>Insecta</taxon>
        <taxon>Pterygota</taxon>
        <taxon>Neoptera</taxon>
        <taxon>Endopterygota</taxon>
        <taxon>Siphonaptera</taxon>
        <taxon>Pulicidae</taxon>
        <taxon>Xenopsyllinae</taxon>
        <taxon>Xenopsylla</taxon>
    </lineage>
</organism>
<proteinExistence type="predicted"/>
<accession>A0A6M2DVE4</accession>